<evidence type="ECO:0000256" key="1">
    <source>
        <dbReference type="ARBA" id="ARBA00005278"/>
    </source>
</evidence>
<dbReference type="InterPro" id="IPR004995">
    <property type="entry name" value="Spore_Ger"/>
</dbReference>
<dbReference type="GO" id="GO:0016020">
    <property type="term" value="C:membrane"/>
    <property type="evidence" value="ECO:0007669"/>
    <property type="project" value="InterPro"/>
</dbReference>
<dbReference type="GO" id="GO:0009847">
    <property type="term" value="P:spore germination"/>
    <property type="evidence" value="ECO:0007669"/>
    <property type="project" value="InterPro"/>
</dbReference>
<evidence type="ECO:0000256" key="2">
    <source>
        <dbReference type="ARBA" id="ARBA00023136"/>
    </source>
</evidence>
<feature type="transmembrane region" description="Helical" evidence="3">
    <location>
        <begin position="354"/>
        <end position="380"/>
    </location>
</feature>
<evidence type="ECO:0000256" key="3">
    <source>
        <dbReference type="SAM" id="Phobius"/>
    </source>
</evidence>
<dbReference type="RefSeq" id="WP_261852486.1">
    <property type="nucleotide sequence ID" value="NZ_BQXY01000003.1"/>
</dbReference>
<feature type="transmembrane region" description="Helical" evidence="3">
    <location>
        <begin position="274"/>
        <end position="294"/>
    </location>
</feature>
<keyword evidence="5" id="KW-1185">Reference proteome</keyword>
<dbReference type="InterPro" id="IPR050768">
    <property type="entry name" value="UPF0353/GerABKA_families"/>
</dbReference>
<evidence type="ECO:0000313" key="4">
    <source>
        <dbReference type="EMBL" id="GKU25534.1"/>
    </source>
</evidence>
<sequence length="468" mass="52737">MYKENLKYIKDKLKDNFDVQYRDIFSKSGLVTIIFSENISDNIFISEYIVKPVMSTNIELSDINTIKTRILQTNNVSETNNLDEALIHILSGDVIILFEFLDGVIYCDAKKTVQRAVDKPLNDPVIKGSQEGFNESLNMNIGLIRKRVRNTMLKIVYFEVGKESNTSVAMAYIEGKAEGSLINMIKDKISNLEVQFILDTNYIEEELKCKGTELDTIGYTEKPDIVVSRLFEGRVAVLVDGCPTAITAPCFFIEYFQAPDDYYLNKNVVDVLRIFRIISFLVTITLPAFYVALFTHHFSLIPPTFVFKISEARAGVPFPTIVEVIIILFFFELSREAGKRLPSNIGQPLSIVSALILGDAAIGAGLASQGTIIIMGVYAITSYINPKLLTVTPIWSMINVIMSGLFGLHGFYIFFIVVIAHIGSLDSCGYKYFWPFGTIHSYGVRHKDYLTRGRLGNISDSIFRRKEK</sequence>
<dbReference type="PIRSF" id="PIRSF005690">
    <property type="entry name" value="GerBA"/>
    <property type="match status" value="1"/>
</dbReference>
<reference evidence="4" key="1">
    <citation type="journal article" date="2023" name="Int. J. Syst. Evol. Microbiol.">
        <title>&lt;i&gt;Clostridium folliculivorans&lt;/i&gt; sp. nov., isolated from soil samples of an organic paddy in Japan.</title>
        <authorList>
            <person name="Tazawa J."/>
            <person name="Kobayashi H."/>
            <person name="Tanizawa Y."/>
            <person name="Uchino A."/>
            <person name="Tanaka F."/>
            <person name="Urashima Y."/>
            <person name="Miura S."/>
            <person name="Sakamoto M."/>
            <person name="Ohkuma M."/>
            <person name="Tohno M."/>
        </authorList>
    </citation>
    <scope>NUCLEOTIDE SEQUENCE</scope>
    <source>
        <strain evidence="4">D1-1</strain>
    </source>
</reference>
<keyword evidence="3" id="KW-1133">Transmembrane helix</keyword>
<dbReference type="PANTHER" id="PTHR22550:SF5">
    <property type="entry name" value="LEUCINE ZIPPER PROTEIN 4"/>
    <property type="match status" value="1"/>
</dbReference>
<feature type="transmembrane region" description="Helical" evidence="3">
    <location>
        <begin position="400"/>
        <end position="422"/>
    </location>
</feature>
<dbReference type="EMBL" id="BQXY01000003">
    <property type="protein sequence ID" value="GKU25534.1"/>
    <property type="molecule type" value="Genomic_DNA"/>
</dbReference>
<dbReference type="AlphaFoldDB" id="A0A9W5Y2S4"/>
<evidence type="ECO:0000313" key="5">
    <source>
        <dbReference type="Proteomes" id="UP001057868"/>
    </source>
</evidence>
<dbReference type="PANTHER" id="PTHR22550">
    <property type="entry name" value="SPORE GERMINATION PROTEIN"/>
    <property type="match status" value="1"/>
</dbReference>
<comment type="similarity">
    <text evidence="1">Belongs to the GerABKA family.</text>
</comment>
<keyword evidence="2 3" id="KW-0472">Membrane</keyword>
<accession>A0A9W5Y2S4</accession>
<proteinExistence type="inferred from homology"/>
<dbReference type="Proteomes" id="UP001057868">
    <property type="component" value="Unassembled WGS sequence"/>
</dbReference>
<gene>
    <name evidence="4" type="primary">gerKA_3</name>
    <name evidence="4" type="ORF">CFOLD11_23600</name>
</gene>
<feature type="transmembrane region" description="Helical" evidence="3">
    <location>
        <begin position="314"/>
        <end position="333"/>
    </location>
</feature>
<organism evidence="4 5">
    <name type="scientific">Clostridium folliculivorans</name>
    <dbReference type="NCBI Taxonomy" id="2886038"/>
    <lineage>
        <taxon>Bacteria</taxon>
        <taxon>Bacillati</taxon>
        <taxon>Bacillota</taxon>
        <taxon>Clostridia</taxon>
        <taxon>Eubacteriales</taxon>
        <taxon>Clostridiaceae</taxon>
        <taxon>Clostridium</taxon>
    </lineage>
</organism>
<name>A0A9W5Y2S4_9CLOT</name>
<dbReference type="Pfam" id="PF03323">
    <property type="entry name" value="GerA"/>
    <property type="match status" value="1"/>
</dbReference>
<comment type="caution">
    <text evidence="4">The sequence shown here is derived from an EMBL/GenBank/DDBJ whole genome shotgun (WGS) entry which is preliminary data.</text>
</comment>
<keyword evidence="3" id="KW-0812">Transmembrane</keyword>
<protein>
    <submittedName>
        <fullName evidence="4">Spore germination protein</fullName>
    </submittedName>
</protein>